<evidence type="ECO:0000313" key="2">
    <source>
        <dbReference type="EMBL" id="RII33854.1"/>
    </source>
</evidence>
<keyword evidence="1" id="KW-0812">Transmembrane</keyword>
<gene>
    <name evidence="2" type="ORF">D2A34_11735</name>
</gene>
<protein>
    <recommendedName>
        <fullName evidence="4">Lipocalin-like domain-containing protein</fullName>
    </recommendedName>
</protein>
<dbReference type="EMBL" id="QXDJ01000003">
    <property type="protein sequence ID" value="RII33854.1"/>
    <property type="molecule type" value="Genomic_DNA"/>
</dbReference>
<accession>A0A399IL73</accession>
<sequence length="172" mass="19782">MKNYKFRNLFWVILTSIILIIIVLIKFSGSYIGSKSNTNDQSQSSNYSLEDYKYLYGTWSIEKHIPPNMKTSLNESTINLCIGQKFTIEKTKISSIYGTIKEPTIEEGTITSQDFYKHYNDTFENLHIPGDKVKYFRITKPEETSHSATILIADNNNVYVLLGGSLFQLKKL</sequence>
<keyword evidence="1" id="KW-0472">Membrane</keyword>
<evidence type="ECO:0008006" key="4">
    <source>
        <dbReference type="Google" id="ProtNLM"/>
    </source>
</evidence>
<dbReference type="Proteomes" id="UP000265930">
    <property type="component" value="Unassembled WGS sequence"/>
</dbReference>
<proteinExistence type="predicted"/>
<evidence type="ECO:0000256" key="1">
    <source>
        <dbReference type="SAM" id="Phobius"/>
    </source>
</evidence>
<evidence type="ECO:0000313" key="3">
    <source>
        <dbReference type="Proteomes" id="UP000265930"/>
    </source>
</evidence>
<keyword evidence="1" id="KW-1133">Transmembrane helix</keyword>
<comment type="caution">
    <text evidence="2">The sequence shown here is derived from an EMBL/GenBank/DDBJ whole genome shotgun (WGS) entry which is preliminary data.</text>
</comment>
<dbReference type="AlphaFoldDB" id="A0A399IL73"/>
<organism evidence="2 3">
    <name type="scientific">Clostridium chromiireducens</name>
    <dbReference type="NCBI Taxonomy" id="225345"/>
    <lineage>
        <taxon>Bacteria</taxon>
        <taxon>Bacillati</taxon>
        <taxon>Bacillota</taxon>
        <taxon>Clostridia</taxon>
        <taxon>Eubacteriales</taxon>
        <taxon>Clostridiaceae</taxon>
        <taxon>Clostridium</taxon>
    </lineage>
</organism>
<dbReference type="RefSeq" id="WP_119366716.1">
    <property type="nucleotide sequence ID" value="NZ_QXDJ01000003.1"/>
</dbReference>
<name>A0A399IL73_9CLOT</name>
<reference evidence="2 3" key="1">
    <citation type="submission" date="2018-08" db="EMBL/GenBank/DDBJ databases">
        <title>Genome of Clostridium chromiireducens C1, DSM12136.</title>
        <authorList>
            <person name="Xing M."/>
            <person name="Wei Y."/>
            <person name="Ang E.L."/>
            <person name="Zhao H."/>
            <person name="Zhang Y."/>
        </authorList>
    </citation>
    <scope>NUCLEOTIDE SEQUENCE [LARGE SCALE GENOMIC DNA]</scope>
    <source>
        <strain evidence="2 3">C1</strain>
    </source>
</reference>
<feature type="transmembrane region" description="Helical" evidence="1">
    <location>
        <begin position="9"/>
        <end position="32"/>
    </location>
</feature>